<evidence type="ECO:0000313" key="2">
    <source>
        <dbReference type="EMBL" id="RII40902.1"/>
    </source>
</evidence>
<dbReference type="EMBL" id="QQXK01000049">
    <property type="protein sequence ID" value="RII40902.1"/>
    <property type="molecule type" value="Genomic_DNA"/>
</dbReference>
<proteinExistence type="predicted"/>
<evidence type="ECO:0000313" key="3">
    <source>
        <dbReference type="Proteomes" id="UP000265419"/>
    </source>
</evidence>
<dbReference type="SUPFAM" id="SSF52833">
    <property type="entry name" value="Thioredoxin-like"/>
    <property type="match status" value="1"/>
</dbReference>
<dbReference type="PANTHER" id="PTHR13887">
    <property type="entry name" value="GLUTATHIONE S-TRANSFERASE KAPPA"/>
    <property type="match status" value="1"/>
</dbReference>
<dbReference type="PANTHER" id="PTHR13887:SF41">
    <property type="entry name" value="THIOREDOXIN SUPERFAMILY PROTEIN"/>
    <property type="match status" value="1"/>
</dbReference>
<dbReference type="GO" id="GO:0016491">
    <property type="term" value="F:oxidoreductase activity"/>
    <property type="evidence" value="ECO:0007669"/>
    <property type="project" value="InterPro"/>
</dbReference>
<keyword evidence="3" id="KW-1185">Reference proteome</keyword>
<dbReference type="InterPro" id="IPR001853">
    <property type="entry name" value="DSBA-like_thioredoxin_dom"/>
</dbReference>
<accession>A0A399JA60</accession>
<dbReference type="CDD" id="cd03024">
    <property type="entry name" value="DsbA_FrnE"/>
    <property type="match status" value="1"/>
</dbReference>
<dbReference type="Pfam" id="PF01323">
    <property type="entry name" value="DSBA"/>
    <property type="match status" value="1"/>
</dbReference>
<name>A0A399JA60_9MICC</name>
<dbReference type="Proteomes" id="UP000265419">
    <property type="component" value="Unassembled WGS sequence"/>
</dbReference>
<feature type="domain" description="DSBA-like thioredoxin" evidence="1">
    <location>
        <begin position="15"/>
        <end position="216"/>
    </location>
</feature>
<evidence type="ECO:0000259" key="1">
    <source>
        <dbReference type="Pfam" id="PF01323"/>
    </source>
</evidence>
<dbReference type="AlphaFoldDB" id="A0A399JA60"/>
<organism evidence="2 3">
    <name type="scientific">Galactobacter valiniphilus</name>
    <dbReference type="NCBI Taxonomy" id="2676122"/>
    <lineage>
        <taxon>Bacteria</taxon>
        <taxon>Bacillati</taxon>
        <taxon>Actinomycetota</taxon>
        <taxon>Actinomycetes</taxon>
        <taxon>Micrococcales</taxon>
        <taxon>Micrococcaceae</taxon>
        <taxon>Galactobacter</taxon>
    </lineage>
</organism>
<comment type="caution">
    <text evidence="2">The sequence shown here is derived from an EMBL/GenBank/DDBJ whole genome shotgun (WGS) entry which is preliminary data.</text>
</comment>
<dbReference type="InterPro" id="IPR036249">
    <property type="entry name" value="Thioredoxin-like_sf"/>
</dbReference>
<protein>
    <submittedName>
        <fullName evidence="2">DsbA family oxidoreductase</fullName>
    </submittedName>
</protein>
<reference evidence="2 3" key="1">
    <citation type="submission" date="2018-07" db="EMBL/GenBank/DDBJ databases">
        <title>Arthrobacter sp. nov., isolated from raw cow's milk with high bacterial count.</title>
        <authorList>
            <person name="Hahne J."/>
            <person name="Isele D."/>
            <person name="Lipski A."/>
        </authorList>
    </citation>
    <scope>NUCLEOTIDE SEQUENCE [LARGE SCALE GENOMIC DNA]</scope>
    <source>
        <strain evidence="2 3">JZ R-35</strain>
    </source>
</reference>
<dbReference type="Gene3D" id="3.40.30.10">
    <property type="entry name" value="Glutaredoxin"/>
    <property type="match status" value="1"/>
</dbReference>
<gene>
    <name evidence="2" type="ORF">DWB68_15450</name>
</gene>
<dbReference type="RefSeq" id="WP_119426012.1">
    <property type="nucleotide sequence ID" value="NZ_QQXK01000049.1"/>
</dbReference>
<sequence>MTETLANGAPQRLAVDIWLDVACPWCAVGERRFEKVLETLPFKGDVDVRFHSFQLDPSAPERSELTQPEYLARRGMDPERLKEAGKHLQAMGAELDFHFDQDNTIPSNTFTSHRLIQAAAEHGVQGAVVDALFSAYFEQGKDVGDPAALKAAVVAAGLPAEVADAVLADPAAFRDEVAEDIDQAARLGIQGVPFYVIDNKYGVSGAQPEEVFEQALTQVYTELNPAPKLAPLTGVVGHDGEVCGPDGCTV</sequence>